<gene>
    <name evidence="2" type="ORF">OE88DRAFT_513969</name>
</gene>
<organism evidence="2 3">
    <name type="scientific">Heliocybe sulcata</name>
    <dbReference type="NCBI Taxonomy" id="5364"/>
    <lineage>
        <taxon>Eukaryota</taxon>
        <taxon>Fungi</taxon>
        <taxon>Dikarya</taxon>
        <taxon>Basidiomycota</taxon>
        <taxon>Agaricomycotina</taxon>
        <taxon>Agaricomycetes</taxon>
        <taxon>Gloeophyllales</taxon>
        <taxon>Gloeophyllaceae</taxon>
        <taxon>Heliocybe</taxon>
    </lineage>
</organism>
<dbReference type="EMBL" id="ML213518">
    <property type="protein sequence ID" value="TFK48848.1"/>
    <property type="molecule type" value="Genomic_DNA"/>
</dbReference>
<keyword evidence="1" id="KW-0812">Transmembrane</keyword>
<keyword evidence="1" id="KW-1133">Transmembrane helix</keyword>
<sequence length="472" mass="51288">MARTGIFWTLFGFLPFSSYPVQRDFRHRTTVAFLGVAAILVYSGLTIWNVLTQGQNKTFTSVLLTNYVNNATVACTARSINVGDALFSYDSSVFKWSVTDIETSGSDGTGFGYSGALLQANATFVSLLYSFGGQSYTYEVCANASVPTLNAVSINSSGSSGQVKNYIDSRSTTVSLCSTFDPTRDVAPNWSKTGQGYIQNKIYGIAAYLQDLKFDNGTFPQVLFPPYGQTGATPPSDTSITPTTVYDLSMWLDGFAYLPINATFDSEADGGFGATHPIVLAGQSDPSVPIEDLFEQTTPKNVSGLVLNVNGIGGVRLQTADANSALGFAEPTTITQMRSYTLRTLNLILDLASSDLQNRALMSSYLCTVTSKEWKAPLSMISMLLGNNAALFGFILGLLVASAQMFEQRRDGGGTEKLDMLEDANNSRHHYKEPDWLRAGSYQGYAKPQPLNYSTELEDEMPMLLRTGKPQR</sequence>
<name>A0A5C3MYK2_9AGAM</name>
<evidence type="ECO:0000313" key="2">
    <source>
        <dbReference type="EMBL" id="TFK48848.1"/>
    </source>
</evidence>
<keyword evidence="1" id="KW-0472">Membrane</keyword>
<proteinExistence type="predicted"/>
<accession>A0A5C3MYK2</accession>
<dbReference type="Proteomes" id="UP000305948">
    <property type="component" value="Unassembled WGS sequence"/>
</dbReference>
<reference evidence="2 3" key="1">
    <citation type="journal article" date="2019" name="Nat. Ecol. Evol.">
        <title>Megaphylogeny resolves global patterns of mushroom evolution.</title>
        <authorList>
            <person name="Varga T."/>
            <person name="Krizsan K."/>
            <person name="Foldi C."/>
            <person name="Dima B."/>
            <person name="Sanchez-Garcia M."/>
            <person name="Sanchez-Ramirez S."/>
            <person name="Szollosi G.J."/>
            <person name="Szarkandi J.G."/>
            <person name="Papp V."/>
            <person name="Albert L."/>
            <person name="Andreopoulos W."/>
            <person name="Angelini C."/>
            <person name="Antonin V."/>
            <person name="Barry K.W."/>
            <person name="Bougher N.L."/>
            <person name="Buchanan P."/>
            <person name="Buyck B."/>
            <person name="Bense V."/>
            <person name="Catcheside P."/>
            <person name="Chovatia M."/>
            <person name="Cooper J."/>
            <person name="Damon W."/>
            <person name="Desjardin D."/>
            <person name="Finy P."/>
            <person name="Geml J."/>
            <person name="Haridas S."/>
            <person name="Hughes K."/>
            <person name="Justo A."/>
            <person name="Karasinski D."/>
            <person name="Kautmanova I."/>
            <person name="Kiss B."/>
            <person name="Kocsube S."/>
            <person name="Kotiranta H."/>
            <person name="LaButti K.M."/>
            <person name="Lechner B.E."/>
            <person name="Liimatainen K."/>
            <person name="Lipzen A."/>
            <person name="Lukacs Z."/>
            <person name="Mihaltcheva S."/>
            <person name="Morgado L.N."/>
            <person name="Niskanen T."/>
            <person name="Noordeloos M.E."/>
            <person name="Ohm R.A."/>
            <person name="Ortiz-Santana B."/>
            <person name="Ovrebo C."/>
            <person name="Racz N."/>
            <person name="Riley R."/>
            <person name="Savchenko A."/>
            <person name="Shiryaev A."/>
            <person name="Soop K."/>
            <person name="Spirin V."/>
            <person name="Szebenyi C."/>
            <person name="Tomsovsky M."/>
            <person name="Tulloss R.E."/>
            <person name="Uehling J."/>
            <person name="Grigoriev I.V."/>
            <person name="Vagvolgyi C."/>
            <person name="Papp T."/>
            <person name="Martin F.M."/>
            <person name="Miettinen O."/>
            <person name="Hibbett D.S."/>
            <person name="Nagy L.G."/>
        </authorList>
    </citation>
    <scope>NUCLEOTIDE SEQUENCE [LARGE SCALE GENOMIC DNA]</scope>
    <source>
        <strain evidence="2 3">OMC1185</strain>
    </source>
</reference>
<evidence type="ECO:0000256" key="1">
    <source>
        <dbReference type="SAM" id="Phobius"/>
    </source>
</evidence>
<keyword evidence="3" id="KW-1185">Reference proteome</keyword>
<dbReference type="OrthoDB" id="3227170at2759"/>
<feature type="transmembrane region" description="Helical" evidence="1">
    <location>
        <begin position="30"/>
        <end position="51"/>
    </location>
</feature>
<protein>
    <submittedName>
        <fullName evidence="2">Uncharacterized protein</fullName>
    </submittedName>
</protein>
<feature type="transmembrane region" description="Helical" evidence="1">
    <location>
        <begin position="381"/>
        <end position="401"/>
    </location>
</feature>
<evidence type="ECO:0000313" key="3">
    <source>
        <dbReference type="Proteomes" id="UP000305948"/>
    </source>
</evidence>
<dbReference type="AlphaFoldDB" id="A0A5C3MYK2"/>